<dbReference type="InterPro" id="IPR025996">
    <property type="entry name" value="MT1864/Rv1816-like_C"/>
</dbReference>
<dbReference type="InterPro" id="IPR001647">
    <property type="entry name" value="HTH_TetR"/>
</dbReference>
<dbReference type="InterPro" id="IPR036271">
    <property type="entry name" value="Tet_transcr_reg_TetR-rel_C_sf"/>
</dbReference>
<evidence type="ECO:0000256" key="3">
    <source>
        <dbReference type="ARBA" id="ARBA00023163"/>
    </source>
</evidence>
<evidence type="ECO:0000259" key="5">
    <source>
        <dbReference type="PROSITE" id="PS50977"/>
    </source>
</evidence>
<protein>
    <submittedName>
        <fullName evidence="6">TetR family transcriptional regulator</fullName>
    </submittedName>
</protein>
<dbReference type="Pfam" id="PF00440">
    <property type="entry name" value="TetR_N"/>
    <property type="match status" value="1"/>
</dbReference>
<dbReference type="Pfam" id="PF13305">
    <property type="entry name" value="TetR_C_33"/>
    <property type="match status" value="1"/>
</dbReference>
<dbReference type="GO" id="GO:0000976">
    <property type="term" value="F:transcription cis-regulatory region binding"/>
    <property type="evidence" value="ECO:0007669"/>
    <property type="project" value="TreeGrafter"/>
</dbReference>
<evidence type="ECO:0000313" key="6">
    <source>
        <dbReference type="EMBL" id="TQN46029.1"/>
    </source>
</evidence>
<keyword evidence="3" id="KW-0804">Transcription</keyword>
<dbReference type="SUPFAM" id="SSF46689">
    <property type="entry name" value="Homeodomain-like"/>
    <property type="match status" value="1"/>
</dbReference>
<dbReference type="GO" id="GO:0003700">
    <property type="term" value="F:DNA-binding transcription factor activity"/>
    <property type="evidence" value="ECO:0007669"/>
    <property type="project" value="TreeGrafter"/>
</dbReference>
<organism evidence="6 7">
    <name type="scientific">Humibacillus xanthopallidus</name>
    <dbReference type="NCBI Taxonomy" id="412689"/>
    <lineage>
        <taxon>Bacteria</taxon>
        <taxon>Bacillati</taxon>
        <taxon>Actinomycetota</taxon>
        <taxon>Actinomycetes</taxon>
        <taxon>Micrococcales</taxon>
        <taxon>Intrasporangiaceae</taxon>
        <taxon>Humibacillus</taxon>
    </lineage>
</organism>
<accession>A0A543PPN1</accession>
<dbReference type="PANTHER" id="PTHR30055">
    <property type="entry name" value="HTH-TYPE TRANSCRIPTIONAL REGULATOR RUTR"/>
    <property type="match status" value="1"/>
</dbReference>
<reference evidence="6 7" key="1">
    <citation type="submission" date="2019-06" db="EMBL/GenBank/DDBJ databases">
        <title>Sequencing the genomes of 1000 actinobacteria strains.</title>
        <authorList>
            <person name="Klenk H.-P."/>
        </authorList>
    </citation>
    <scope>NUCLEOTIDE SEQUENCE [LARGE SCALE GENOMIC DNA]</scope>
    <source>
        <strain evidence="6 7">DSM 21776</strain>
    </source>
</reference>
<dbReference type="EMBL" id="VFQF01000002">
    <property type="protein sequence ID" value="TQN46029.1"/>
    <property type="molecule type" value="Genomic_DNA"/>
</dbReference>
<gene>
    <name evidence="6" type="ORF">FHX52_2734</name>
</gene>
<evidence type="ECO:0000256" key="1">
    <source>
        <dbReference type="ARBA" id="ARBA00023015"/>
    </source>
</evidence>
<comment type="caution">
    <text evidence="6">The sequence shown here is derived from an EMBL/GenBank/DDBJ whole genome shotgun (WGS) entry which is preliminary data.</text>
</comment>
<feature type="DNA-binding region" description="H-T-H motif" evidence="4">
    <location>
        <begin position="35"/>
        <end position="54"/>
    </location>
</feature>
<dbReference type="RefSeq" id="WP_185747276.1">
    <property type="nucleotide sequence ID" value="NZ_BAAAQC010000004.1"/>
</dbReference>
<dbReference type="InterPro" id="IPR009057">
    <property type="entry name" value="Homeodomain-like_sf"/>
</dbReference>
<evidence type="ECO:0000313" key="7">
    <source>
        <dbReference type="Proteomes" id="UP000320085"/>
    </source>
</evidence>
<dbReference type="Gene3D" id="1.10.357.10">
    <property type="entry name" value="Tetracycline Repressor, domain 2"/>
    <property type="match status" value="1"/>
</dbReference>
<dbReference type="SUPFAM" id="SSF48498">
    <property type="entry name" value="Tetracyclin repressor-like, C-terminal domain"/>
    <property type="match status" value="1"/>
</dbReference>
<dbReference type="AlphaFoldDB" id="A0A543PPN1"/>
<evidence type="ECO:0000256" key="4">
    <source>
        <dbReference type="PROSITE-ProRule" id="PRU00335"/>
    </source>
</evidence>
<sequence length="205" mass="22013">MTATSRRTPRHEATLQSILDRSVEIMAEVGVAGLTMTRLARALSIQPPSLYKWFPSVLAVHDAVFARGQRANLAAWRDGIAGAETGLVALFAGMTATARWAVTHPVEAQLLFWRPVPGFRPSAEAMAPADELVAELGEAIGHAVARGQLASEADSTEGLVILASLHFGVLSQHLANEPETTWDEGLYTSAYRRVIDLFVAAFPPG</sequence>
<keyword evidence="1" id="KW-0805">Transcription regulation</keyword>
<evidence type="ECO:0000256" key="2">
    <source>
        <dbReference type="ARBA" id="ARBA00023125"/>
    </source>
</evidence>
<keyword evidence="2 4" id="KW-0238">DNA-binding</keyword>
<dbReference type="PROSITE" id="PS50977">
    <property type="entry name" value="HTH_TETR_2"/>
    <property type="match status" value="1"/>
</dbReference>
<proteinExistence type="predicted"/>
<name>A0A543PPN1_9MICO</name>
<dbReference type="PANTHER" id="PTHR30055:SF234">
    <property type="entry name" value="HTH-TYPE TRANSCRIPTIONAL REGULATOR BETI"/>
    <property type="match status" value="1"/>
</dbReference>
<dbReference type="InterPro" id="IPR050109">
    <property type="entry name" value="HTH-type_TetR-like_transc_reg"/>
</dbReference>
<feature type="domain" description="HTH tetR-type" evidence="5">
    <location>
        <begin position="12"/>
        <end position="72"/>
    </location>
</feature>
<dbReference type="Proteomes" id="UP000320085">
    <property type="component" value="Unassembled WGS sequence"/>
</dbReference>